<dbReference type="EMBL" id="UINC01208990">
    <property type="protein sequence ID" value="SVE31799.1"/>
    <property type="molecule type" value="Genomic_DNA"/>
</dbReference>
<dbReference type="AlphaFoldDB" id="A0A383CIA0"/>
<sequence>MIPDDENFAKVLCQINYKEPKQIDDFNKILISYKGKDSREERKRLYKTEYTLLGDDFYIFYPKDAEVPFEDLIKKIKLDLKHLKHPASSEIAKLFLFLCEVVRFHPPQPV</sequence>
<evidence type="ECO:0000313" key="1">
    <source>
        <dbReference type="EMBL" id="SVE31799.1"/>
    </source>
</evidence>
<gene>
    <name evidence="1" type="ORF">METZ01_LOCUS484653</name>
</gene>
<reference evidence="1" key="1">
    <citation type="submission" date="2018-05" db="EMBL/GenBank/DDBJ databases">
        <authorList>
            <person name="Lanie J.A."/>
            <person name="Ng W.-L."/>
            <person name="Kazmierczak K.M."/>
            <person name="Andrzejewski T.M."/>
            <person name="Davidsen T.M."/>
            <person name="Wayne K.J."/>
            <person name="Tettelin H."/>
            <person name="Glass J.I."/>
            <person name="Rusch D."/>
            <person name="Podicherti R."/>
            <person name="Tsui H.-C.T."/>
            <person name="Winkler M.E."/>
        </authorList>
    </citation>
    <scope>NUCLEOTIDE SEQUENCE</scope>
</reference>
<proteinExistence type="predicted"/>
<name>A0A383CIA0_9ZZZZ</name>
<organism evidence="1">
    <name type="scientific">marine metagenome</name>
    <dbReference type="NCBI Taxonomy" id="408172"/>
    <lineage>
        <taxon>unclassified sequences</taxon>
        <taxon>metagenomes</taxon>
        <taxon>ecological metagenomes</taxon>
    </lineage>
</organism>
<accession>A0A383CIA0</accession>
<protein>
    <submittedName>
        <fullName evidence="1">Uncharacterized protein</fullName>
    </submittedName>
</protein>